<dbReference type="EMBL" id="CP053418">
    <property type="protein sequence ID" value="QJW84586.1"/>
    <property type="molecule type" value="Genomic_DNA"/>
</dbReference>
<evidence type="ECO:0000256" key="1">
    <source>
        <dbReference type="ARBA" id="ARBA00022617"/>
    </source>
</evidence>
<keyword evidence="5" id="KW-0732">Signal</keyword>
<dbReference type="SUPFAM" id="SSF46626">
    <property type="entry name" value="Cytochrome c"/>
    <property type="match status" value="1"/>
</dbReference>
<reference evidence="7 8" key="1">
    <citation type="submission" date="2020-05" db="EMBL/GenBank/DDBJ databases">
        <title>Ramlibacter rhizophilus sp. nov., isolated from rhizosphere soil of national flower Mugunghwa from South Korea.</title>
        <authorList>
            <person name="Zheng-Fei Y."/>
            <person name="Huan T."/>
        </authorList>
    </citation>
    <scope>NUCLEOTIDE SEQUENCE [LARGE SCALE GENOMIC DNA]</scope>
    <source>
        <strain evidence="7 8">H242</strain>
    </source>
</reference>
<dbReference type="NCBIfam" id="TIGR04485">
    <property type="entry name" value="thiosulf_SoxX"/>
    <property type="match status" value="1"/>
</dbReference>
<protein>
    <submittedName>
        <fullName evidence="7">Sulfur oxidation c-type cytochrome SoxX</fullName>
    </submittedName>
</protein>
<keyword evidence="1 4" id="KW-0349">Heme</keyword>
<keyword evidence="3 4" id="KW-0408">Iron</keyword>
<evidence type="ECO:0000259" key="6">
    <source>
        <dbReference type="PROSITE" id="PS51007"/>
    </source>
</evidence>
<gene>
    <name evidence="7" type="primary">soxX</name>
    <name evidence="7" type="ORF">HK414_15615</name>
</gene>
<name>A0ABX6P6H6_9BURK</name>
<feature type="chain" id="PRO_5045423117" evidence="5">
    <location>
        <begin position="22"/>
        <end position="146"/>
    </location>
</feature>
<feature type="signal peptide" evidence="5">
    <location>
        <begin position="1"/>
        <end position="21"/>
    </location>
</feature>
<accession>A0ABX6P6H6</accession>
<dbReference type="Gene3D" id="1.10.760.10">
    <property type="entry name" value="Cytochrome c-like domain"/>
    <property type="match status" value="1"/>
</dbReference>
<evidence type="ECO:0000256" key="2">
    <source>
        <dbReference type="ARBA" id="ARBA00022723"/>
    </source>
</evidence>
<dbReference type="InterPro" id="IPR009056">
    <property type="entry name" value="Cyt_c-like_dom"/>
</dbReference>
<dbReference type="PROSITE" id="PS51007">
    <property type="entry name" value="CYTC"/>
    <property type="match status" value="1"/>
</dbReference>
<dbReference type="InterPro" id="IPR030999">
    <property type="entry name" value="Thiosulf_SoxX"/>
</dbReference>
<dbReference type="InterPro" id="IPR036909">
    <property type="entry name" value="Cyt_c-like_dom_sf"/>
</dbReference>
<evidence type="ECO:0000256" key="3">
    <source>
        <dbReference type="ARBA" id="ARBA00023004"/>
    </source>
</evidence>
<organism evidence="7 8">
    <name type="scientific">Ramlibacter terrae</name>
    <dbReference type="NCBI Taxonomy" id="2732511"/>
    <lineage>
        <taxon>Bacteria</taxon>
        <taxon>Pseudomonadati</taxon>
        <taxon>Pseudomonadota</taxon>
        <taxon>Betaproteobacteria</taxon>
        <taxon>Burkholderiales</taxon>
        <taxon>Comamonadaceae</taxon>
        <taxon>Ramlibacter</taxon>
    </lineage>
</organism>
<proteinExistence type="predicted"/>
<evidence type="ECO:0000313" key="8">
    <source>
        <dbReference type="Proteomes" id="UP000500826"/>
    </source>
</evidence>
<dbReference type="Proteomes" id="UP000500826">
    <property type="component" value="Chromosome"/>
</dbReference>
<sequence>MRRAVGAGLVAAAYLAGTAAAQDVARYAVEGDAIAQPLTGEPGDAQRGRAIVANRQLGLCLLCHRAPVPEERFGATAPDLAGVGARYSVAQLRLRVVDPRRANPASFMPAFHSAHNPPRIGGAWAGKPILQAQQVEDVVAYLATLR</sequence>
<evidence type="ECO:0000313" key="7">
    <source>
        <dbReference type="EMBL" id="QJW84586.1"/>
    </source>
</evidence>
<feature type="domain" description="Cytochrome c" evidence="6">
    <location>
        <begin position="43"/>
        <end position="146"/>
    </location>
</feature>
<keyword evidence="2 4" id="KW-0479">Metal-binding</keyword>
<dbReference type="Pfam" id="PF00034">
    <property type="entry name" value="Cytochrom_C"/>
    <property type="match status" value="1"/>
</dbReference>
<evidence type="ECO:0000256" key="5">
    <source>
        <dbReference type="SAM" id="SignalP"/>
    </source>
</evidence>
<evidence type="ECO:0000256" key="4">
    <source>
        <dbReference type="PROSITE-ProRule" id="PRU00433"/>
    </source>
</evidence>
<keyword evidence="8" id="KW-1185">Reference proteome</keyword>